<comment type="similarity">
    <text evidence="3">Belongs to the Nudix hydrolase family. NudC subfamily.</text>
</comment>
<dbReference type="GO" id="GO:0035529">
    <property type="term" value="F:NADH pyrophosphatase activity"/>
    <property type="evidence" value="ECO:0007669"/>
    <property type="project" value="TreeGrafter"/>
</dbReference>
<dbReference type="PROSITE" id="PS51462">
    <property type="entry name" value="NUDIX"/>
    <property type="match status" value="1"/>
</dbReference>
<gene>
    <name evidence="11" type="ORF">KLO01_22290</name>
</gene>
<dbReference type="AlphaFoldDB" id="A0A512T1V1"/>
<accession>A0A512T1V1</accession>
<dbReference type="GO" id="GO:0005829">
    <property type="term" value="C:cytosol"/>
    <property type="evidence" value="ECO:0007669"/>
    <property type="project" value="TreeGrafter"/>
</dbReference>
<keyword evidence="12" id="KW-1185">Reference proteome</keyword>
<dbReference type="SUPFAM" id="SSF55811">
    <property type="entry name" value="Nudix"/>
    <property type="match status" value="1"/>
</dbReference>
<dbReference type="Pfam" id="PF09297">
    <property type="entry name" value="Zn_ribbon_NUD"/>
    <property type="match status" value="1"/>
</dbReference>
<evidence type="ECO:0000256" key="7">
    <source>
        <dbReference type="ARBA" id="ARBA00022842"/>
    </source>
</evidence>
<keyword evidence="8" id="KW-0520">NAD</keyword>
<evidence type="ECO:0000256" key="6">
    <source>
        <dbReference type="ARBA" id="ARBA00022801"/>
    </source>
</evidence>
<feature type="domain" description="Nudix hydrolase" evidence="10">
    <location>
        <begin position="177"/>
        <end position="301"/>
    </location>
</feature>
<dbReference type="PANTHER" id="PTHR42904:SF6">
    <property type="entry name" value="NAD-CAPPED RNA HYDROLASE NUDT12"/>
    <property type="match status" value="1"/>
</dbReference>
<dbReference type="InterPro" id="IPR020084">
    <property type="entry name" value="NUDIX_hydrolase_CS"/>
</dbReference>
<reference evidence="11 12" key="1">
    <citation type="submission" date="2019-07" db="EMBL/GenBank/DDBJ databases">
        <title>Whole genome shotgun sequence of Knoellia locipacati NBRC 109775.</title>
        <authorList>
            <person name="Hosoyama A."/>
            <person name="Uohara A."/>
            <person name="Ohji S."/>
            <person name="Ichikawa N."/>
        </authorList>
    </citation>
    <scope>NUCLEOTIDE SEQUENCE [LARGE SCALE GENOMIC DNA]</scope>
    <source>
        <strain evidence="11 12">NBRC 109775</strain>
    </source>
</reference>
<comment type="cofactor">
    <cofactor evidence="1">
        <name>Mg(2+)</name>
        <dbReference type="ChEBI" id="CHEBI:18420"/>
    </cofactor>
</comment>
<dbReference type="NCBIfam" id="NF001299">
    <property type="entry name" value="PRK00241.1"/>
    <property type="match status" value="1"/>
</dbReference>
<dbReference type="GO" id="GO:0019677">
    <property type="term" value="P:NAD+ catabolic process"/>
    <property type="evidence" value="ECO:0007669"/>
    <property type="project" value="TreeGrafter"/>
</dbReference>
<evidence type="ECO:0000256" key="2">
    <source>
        <dbReference type="ARBA" id="ARBA00001947"/>
    </source>
</evidence>
<dbReference type="Pfam" id="PF00293">
    <property type="entry name" value="NUDIX"/>
    <property type="match status" value="1"/>
</dbReference>
<dbReference type="EMBL" id="BKBA01000008">
    <property type="protein sequence ID" value="GEQ14182.1"/>
    <property type="molecule type" value="Genomic_DNA"/>
</dbReference>
<keyword evidence="5" id="KW-0479">Metal-binding</keyword>
<dbReference type="InterPro" id="IPR015376">
    <property type="entry name" value="Znr_NADH_PPase"/>
</dbReference>
<name>A0A512T1V1_9MICO</name>
<organism evidence="11 12">
    <name type="scientific">Knoellia locipacati</name>
    <dbReference type="NCBI Taxonomy" id="882824"/>
    <lineage>
        <taxon>Bacteria</taxon>
        <taxon>Bacillati</taxon>
        <taxon>Actinomycetota</taxon>
        <taxon>Actinomycetes</taxon>
        <taxon>Micrococcales</taxon>
        <taxon>Intrasporangiaceae</taxon>
        <taxon>Knoellia</taxon>
    </lineage>
</organism>
<sequence length="323" mass="34296">MVNVARAAASLPSLALSRGSLDRHGELRGDPGLLASLLDDPTTRVLELVDGRTAVTEEDGGRVRLGYRSPVPEDRDRFTAYLGHAPTGGAAYVLSVAHDGSATGGTSAPGGDAPQRQGLRGVGARLDDLDAGVLTTATGLANWHGRHGFCPLCGSPTTPAQSGWIRVCPADGSEHYPRTDPAVIMSVVDENDRLLLARGVGFAAQGMSVLAGFVEPGESLSAAVAREVHEEVGVRVTDVTYLGDQPWPFPSSLMIGFTARAVSTELVLQQDEIEEARWFEREELARAVADGSLRISGRISIARRLIEHWYGEELDAPEASLRA</sequence>
<comment type="caution">
    <text evidence="11">The sequence shown here is derived from an EMBL/GenBank/DDBJ whole genome shotgun (WGS) entry which is preliminary data.</text>
</comment>
<dbReference type="Gene3D" id="3.90.79.10">
    <property type="entry name" value="Nucleoside Triphosphate Pyrophosphohydrolase"/>
    <property type="match status" value="1"/>
</dbReference>
<dbReference type="Gene3D" id="3.90.79.20">
    <property type="match status" value="1"/>
</dbReference>
<evidence type="ECO:0000313" key="11">
    <source>
        <dbReference type="EMBL" id="GEQ14182.1"/>
    </source>
</evidence>
<dbReference type="EC" id="3.6.1.22" evidence="4"/>
<evidence type="ECO:0000259" key="10">
    <source>
        <dbReference type="PROSITE" id="PS51462"/>
    </source>
</evidence>
<evidence type="ECO:0000256" key="9">
    <source>
        <dbReference type="ARBA" id="ARBA00023679"/>
    </source>
</evidence>
<dbReference type="InterPro" id="IPR050241">
    <property type="entry name" value="NAD-cap_RNA_hydrolase_NudC"/>
</dbReference>
<comment type="cofactor">
    <cofactor evidence="2">
        <name>Zn(2+)</name>
        <dbReference type="ChEBI" id="CHEBI:29105"/>
    </cofactor>
</comment>
<dbReference type="CDD" id="cd03429">
    <property type="entry name" value="NUDIX_NADH_pyrophosphatase_Nudt13"/>
    <property type="match status" value="1"/>
</dbReference>
<dbReference type="InterPro" id="IPR015797">
    <property type="entry name" value="NUDIX_hydrolase-like_dom_sf"/>
</dbReference>
<comment type="catalytic activity">
    <reaction evidence="9">
        <text>a 5'-end NAD(+)-phospho-ribonucleoside in mRNA + H2O = a 5'-end phospho-adenosine-phospho-ribonucleoside in mRNA + beta-nicotinamide D-ribonucleotide + 2 H(+)</text>
        <dbReference type="Rhea" id="RHEA:60876"/>
        <dbReference type="Rhea" id="RHEA-COMP:15698"/>
        <dbReference type="Rhea" id="RHEA-COMP:15719"/>
        <dbReference type="ChEBI" id="CHEBI:14649"/>
        <dbReference type="ChEBI" id="CHEBI:15377"/>
        <dbReference type="ChEBI" id="CHEBI:15378"/>
        <dbReference type="ChEBI" id="CHEBI:144029"/>
        <dbReference type="ChEBI" id="CHEBI:144051"/>
    </reaction>
    <physiologicalReaction direction="left-to-right" evidence="9">
        <dbReference type="Rhea" id="RHEA:60877"/>
    </physiologicalReaction>
</comment>
<dbReference type="InterPro" id="IPR049734">
    <property type="entry name" value="NudC-like_C"/>
</dbReference>
<evidence type="ECO:0000256" key="1">
    <source>
        <dbReference type="ARBA" id="ARBA00001946"/>
    </source>
</evidence>
<evidence type="ECO:0000256" key="5">
    <source>
        <dbReference type="ARBA" id="ARBA00022723"/>
    </source>
</evidence>
<keyword evidence="6 11" id="KW-0378">Hydrolase</keyword>
<dbReference type="GO" id="GO:0006742">
    <property type="term" value="P:NADP+ catabolic process"/>
    <property type="evidence" value="ECO:0007669"/>
    <property type="project" value="TreeGrafter"/>
</dbReference>
<dbReference type="InterPro" id="IPR000086">
    <property type="entry name" value="NUDIX_hydrolase_dom"/>
</dbReference>
<protein>
    <recommendedName>
        <fullName evidence="4">NAD(+) diphosphatase</fullName>
        <ecNumber evidence="4">3.6.1.22</ecNumber>
    </recommendedName>
</protein>
<evidence type="ECO:0000256" key="4">
    <source>
        <dbReference type="ARBA" id="ARBA00012381"/>
    </source>
</evidence>
<evidence type="ECO:0000256" key="8">
    <source>
        <dbReference type="ARBA" id="ARBA00023027"/>
    </source>
</evidence>
<keyword evidence="7" id="KW-0460">Magnesium</keyword>
<evidence type="ECO:0000256" key="3">
    <source>
        <dbReference type="ARBA" id="ARBA00009595"/>
    </source>
</evidence>
<dbReference type="Proteomes" id="UP000321793">
    <property type="component" value="Unassembled WGS sequence"/>
</dbReference>
<dbReference type="GO" id="GO:0046872">
    <property type="term" value="F:metal ion binding"/>
    <property type="evidence" value="ECO:0007669"/>
    <property type="project" value="UniProtKB-KW"/>
</dbReference>
<evidence type="ECO:0000313" key="12">
    <source>
        <dbReference type="Proteomes" id="UP000321793"/>
    </source>
</evidence>
<dbReference type="PROSITE" id="PS00893">
    <property type="entry name" value="NUDIX_BOX"/>
    <property type="match status" value="1"/>
</dbReference>
<proteinExistence type="inferred from homology"/>
<dbReference type="PANTHER" id="PTHR42904">
    <property type="entry name" value="NUDIX HYDROLASE, NUDC SUBFAMILY"/>
    <property type="match status" value="1"/>
</dbReference>